<evidence type="ECO:0000313" key="1">
    <source>
        <dbReference type="EMBL" id="QBI96926.1"/>
    </source>
</evidence>
<evidence type="ECO:0000313" key="2">
    <source>
        <dbReference type="Proteomes" id="UP000292543"/>
    </source>
</evidence>
<dbReference type="EMBL" id="MK524496">
    <property type="protein sequence ID" value="QBI96926.1"/>
    <property type="molecule type" value="Genomic_DNA"/>
</dbReference>
<dbReference type="KEGG" id="vg:64868174"/>
<name>A0A481VSS9_9CAUD</name>
<proteinExistence type="predicted"/>
<sequence length="64" mass="7576">MMDPVIAVLTKRVSELDKDIHRLRTGIDYHQRKQWELEAEVESKDRELDQLYAHLVELKAKESA</sequence>
<organism evidence="1 2">
    <name type="scientific">Mycobacterium phage Veracruz</name>
    <dbReference type="NCBI Taxonomy" id="2530154"/>
    <lineage>
        <taxon>Viruses</taxon>
        <taxon>Duplodnaviria</taxon>
        <taxon>Heunggongvirae</taxon>
        <taxon>Uroviricota</taxon>
        <taxon>Caudoviricetes</taxon>
        <taxon>Veracruzvirus</taxon>
        <taxon>Veracruzvirus veracruz</taxon>
    </lineage>
</organism>
<protein>
    <submittedName>
        <fullName evidence="1">Uncharacterized protein</fullName>
    </submittedName>
</protein>
<accession>A0A481VSS9</accession>
<keyword evidence="2" id="KW-1185">Reference proteome</keyword>
<dbReference type="RefSeq" id="YP_010060317.1">
    <property type="nucleotide sequence ID" value="NC_054770.1"/>
</dbReference>
<dbReference type="GeneID" id="64868174"/>
<dbReference type="Proteomes" id="UP000292543">
    <property type="component" value="Segment"/>
</dbReference>
<gene>
    <name evidence="1" type="primary">41</name>
    <name evidence="1" type="ORF">SEA_VERACRUZ_41</name>
</gene>
<reference evidence="1 2" key="1">
    <citation type="submission" date="2019-02" db="EMBL/GenBank/DDBJ databases">
        <authorList>
            <person name="Martinez-Pineda D."/>
            <person name="Wolyniak M.J."/>
            <person name="Kistler A."/>
            <person name="Garlena R.A."/>
            <person name="Russell D.A."/>
            <person name="Pope W.H."/>
            <person name="Jacobs-Sera D."/>
            <person name="Hatfull G.F."/>
        </authorList>
    </citation>
    <scope>NUCLEOTIDE SEQUENCE [LARGE SCALE GENOMIC DNA]</scope>
</reference>